<dbReference type="InterPro" id="IPR003879">
    <property type="entry name" value="Butyrophylin_SPRY"/>
</dbReference>
<reference evidence="2" key="1">
    <citation type="submission" date="2021-01" db="EMBL/GenBank/DDBJ databases">
        <authorList>
            <person name="Zahm M."/>
            <person name="Roques C."/>
            <person name="Cabau C."/>
            <person name="Klopp C."/>
            <person name="Donnadieu C."/>
            <person name="Jouanno E."/>
            <person name="Lampietro C."/>
            <person name="Louis A."/>
            <person name="Herpin A."/>
            <person name="Echchiki A."/>
            <person name="Berthelot C."/>
            <person name="Parey E."/>
            <person name="Roest-Crollius H."/>
            <person name="Braasch I."/>
            <person name="Postlethwait J."/>
            <person name="Bobe J."/>
            <person name="Montfort J."/>
            <person name="Bouchez O."/>
            <person name="Begum T."/>
            <person name="Mejri S."/>
            <person name="Adams A."/>
            <person name="Chen W.-J."/>
            <person name="Guiguen Y."/>
        </authorList>
    </citation>
    <scope>NUCLEOTIDE SEQUENCE</scope>
    <source>
        <strain evidence="2">YG-15Mar2019-1</strain>
        <tissue evidence="2">Brain</tissue>
    </source>
</reference>
<gene>
    <name evidence="2" type="ORF">MATL_G00173710</name>
</gene>
<organism evidence="2 3">
    <name type="scientific">Megalops atlanticus</name>
    <name type="common">Tarpon</name>
    <name type="synonym">Clupea gigantea</name>
    <dbReference type="NCBI Taxonomy" id="7932"/>
    <lineage>
        <taxon>Eukaryota</taxon>
        <taxon>Metazoa</taxon>
        <taxon>Chordata</taxon>
        <taxon>Craniata</taxon>
        <taxon>Vertebrata</taxon>
        <taxon>Euteleostomi</taxon>
        <taxon>Actinopterygii</taxon>
        <taxon>Neopterygii</taxon>
        <taxon>Teleostei</taxon>
        <taxon>Elopiformes</taxon>
        <taxon>Megalopidae</taxon>
        <taxon>Megalops</taxon>
    </lineage>
</organism>
<keyword evidence="3" id="KW-1185">Reference proteome</keyword>
<dbReference type="Pfam" id="PF00622">
    <property type="entry name" value="SPRY"/>
    <property type="match status" value="1"/>
</dbReference>
<dbReference type="InterPro" id="IPR050143">
    <property type="entry name" value="TRIM/RBCC"/>
</dbReference>
<evidence type="ECO:0000259" key="1">
    <source>
        <dbReference type="PROSITE" id="PS50188"/>
    </source>
</evidence>
<feature type="domain" description="B30.2/SPRY" evidence="1">
    <location>
        <begin position="1"/>
        <end position="171"/>
    </location>
</feature>
<dbReference type="SMART" id="SM00449">
    <property type="entry name" value="SPRY"/>
    <property type="match status" value="1"/>
</dbReference>
<comment type="caution">
    <text evidence="2">The sequence shown here is derived from an EMBL/GenBank/DDBJ whole genome shotgun (WGS) entry which is preliminary data.</text>
</comment>
<dbReference type="InterPro" id="IPR003877">
    <property type="entry name" value="SPRY_dom"/>
</dbReference>
<name>A0A9D3PU99_MEGAT</name>
<dbReference type="Proteomes" id="UP001046870">
    <property type="component" value="Chromosome 14"/>
</dbReference>
<evidence type="ECO:0000313" key="3">
    <source>
        <dbReference type="Proteomes" id="UP001046870"/>
    </source>
</evidence>
<dbReference type="OrthoDB" id="8948918at2759"/>
<dbReference type="Gene3D" id="2.60.120.920">
    <property type="match status" value="1"/>
</dbReference>
<dbReference type="AlphaFoldDB" id="A0A9D3PU99"/>
<accession>A0A9D3PU99</accession>
<evidence type="ECO:0000313" key="2">
    <source>
        <dbReference type="EMBL" id="KAG7465195.1"/>
    </source>
</evidence>
<sequence>MFYVVVAVTLPVMPEISSIKTINGKRVRFIGDVDDGTEEWPGVLGEQEFHTGRQYWEVEVGEKQSWRIGISSKPVAHGEANREMLGESYWMLQLQDEELSARSAEEVITLQKEKPWKIGVYLNFDDKDLSFYNTETKTEIHSFALTGQSTSGFYPYLSPGSMDRDLLTILP</sequence>
<dbReference type="EMBL" id="JAFDVH010000014">
    <property type="protein sequence ID" value="KAG7465195.1"/>
    <property type="molecule type" value="Genomic_DNA"/>
</dbReference>
<dbReference type="PRINTS" id="PR01407">
    <property type="entry name" value="BUTYPHLNCDUF"/>
</dbReference>
<proteinExistence type="predicted"/>
<dbReference type="InterPro" id="IPR043136">
    <property type="entry name" value="B30.2/SPRY_sf"/>
</dbReference>
<protein>
    <recommendedName>
        <fullName evidence="1">B30.2/SPRY domain-containing protein</fullName>
    </recommendedName>
</protein>
<dbReference type="PROSITE" id="PS50188">
    <property type="entry name" value="B302_SPRY"/>
    <property type="match status" value="1"/>
</dbReference>
<dbReference type="InterPro" id="IPR001870">
    <property type="entry name" value="B30.2/SPRY"/>
</dbReference>
<dbReference type="SUPFAM" id="SSF49899">
    <property type="entry name" value="Concanavalin A-like lectins/glucanases"/>
    <property type="match status" value="1"/>
</dbReference>
<dbReference type="InterPro" id="IPR013320">
    <property type="entry name" value="ConA-like_dom_sf"/>
</dbReference>
<dbReference type="PANTHER" id="PTHR24103">
    <property type="entry name" value="E3 UBIQUITIN-PROTEIN LIGASE TRIM"/>
    <property type="match status" value="1"/>
</dbReference>